<evidence type="ECO:0000313" key="5">
    <source>
        <dbReference type="Proteomes" id="UP001140206"/>
    </source>
</evidence>
<dbReference type="InterPro" id="IPR000719">
    <property type="entry name" value="Prot_kinase_dom"/>
</dbReference>
<keyword evidence="2" id="KW-0067">ATP-binding</keyword>
<evidence type="ECO:0000259" key="3">
    <source>
        <dbReference type="PROSITE" id="PS50011"/>
    </source>
</evidence>
<dbReference type="FunFam" id="1.10.510.10:FF:000084">
    <property type="entry name" value="Wall-associated receptor kinase 2"/>
    <property type="match status" value="1"/>
</dbReference>
<dbReference type="GO" id="GO:0004674">
    <property type="term" value="F:protein serine/threonine kinase activity"/>
    <property type="evidence" value="ECO:0007669"/>
    <property type="project" value="TreeGrafter"/>
</dbReference>
<proteinExistence type="predicted"/>
<evidence type="ECO:0000313" key="4">
    <source>
        <dbReference type="EMBL" id="KAJ4780575.1"/>
    </source>
</evidence>
<gene>
    <name evidence="4" type="ORF">LUZ62_064832</name>
</gene>
<dbReference type="PROSITE" id="PS50011">
    <property type="entry name" value="PROTEIN_KINASE_DOM"/>
    <property type="match status" value="1"/>
</dbReference>
<dbReference type="PANTHER" id="PTHR27005">
    <property type="entry name" value="WALL-ASSOCIATED RECEPTOR KINASE-LIKE 21"/>
    <property type="match status" value="1"/>
</dbReference>
<dbReference type="InterPro" id="IPR011009">
    <property type="entry name" value="Kinase-like_dom_sf"/>
</dbReference>
<keyword evidence="4" id="KW-0808">Transferase</keyword>
<dbReference type="FunFam" id="3.30.200.20:FF:000337">
    <property type="entry name" value="Wall-associated receptor kinase 3"/>
    <property type="match status" value="1"/>
</dbReference>
<protein>
    <submittedName>
        <fullName evidence="4">Wall-associated kinase family protein</fullName>
    </submittedName>
</protein>
<organism evidence="4 5">
    <name type="scientific">Rhynchospora pubera</name>
    <dbReference type="NCBI Taxonomy" id="906938"/>
    <lineage>
        <taxon>Eukaryota</taxon>
        <taxon>Viridiplantae</taxon>
        <taxon>Streptophyta</taxon>
        <taxon>Embryophyta</taxon>
        <taxon>Tracheophyta</taxon>
        <taxon>Spermatophyta</taxon>
        <taxon>Magnoliopsida</taxon>
        <taxon>Liliopsida</taxon>
        <taxon>Poales</taxon>
        <taxon>Cyperaceae</taxon>
        <taxon>Cyperoideae</taxon>
        <taxon>Rhynchosporeae</taxon>
        <taxon>Rhynchospora</taxon>
    </lineage>
</organism>
<dbReference type="GO" id="GO:0005886">
    <property type="term" value="C:plasma membrane"/>
    <property type="evidence" value="ECO:0007669"/>
    <property type="project" value="TreeGrafter"/>
</dbReference>
<keyword evidence="4" id="KW-0418">Kinase</keyword>
<evidence type="ECO:0000256" key="2">
    <source>
        <dbReference type="ARBA" id="ARBA00022840"/>
    </source>
</evidence>
<keyword evidence="5" id="KW-1185">Reference proteome</keyword>
<evidence type="ECO:0000256" key="1">
    <source>
        <dbReference type="ARBA" id="ARBA00022741"/>
    </source>
</evidence>
<dbReference type="PANTHER" id="PTHR27005:SF479">
    <property type="entry name" value="OS06G0706600 PROTEIN"/>
    <property type="match status" value="1"/>
</dbReference>
<dbReference type="InterPro" id="IPR045274">
    <property type="entry name" value="WAK-like"/>
</dbReference>
<dbReference type="GO" id="GO:0005524">
    <property type="term" value="F:ATP binding"/>
    <property type="evidence" value="ECO:0007669"/>
    <property type="project" value="UniProtKB-KW"/>
</dbReference>
<comment type="caution">
    <text evidence="4">The sequence shown here is derived from an EMBL/GenBank/DDBJ whole genome shotgun (WGS) entry which is preliminary data.</text>
</comment>
<keyword evidence="1" id="KW-0547">Nucleotide-binding</keyword>
<reference evidence="4" key="1">
    <citation type="submission" date="2022-08" db="EMBL/GenBank/DDBJ databases">
        <authorList>
            <person name="Marques A."/>
        </authorList>
    </citation>
    <scope>NUCLEOTIDE SEQUENCE</scope>
    <source>
        <strain evidence="4">RhyPub2mFocal</strain>
        <tissue evidence="4">Leaves</tissue>
    </source>
</reference>
<dbReference type="SUPFAM" id="SSF56112">
    <property type="entry name" value="Protein kinase-like (PK-like)"/>
    <property type="match status" value="1"/>
</dbReference>
<dbReference type="Pfam" id="PF00069">
    <property type="entry name" value="Pkinase"/>
    <property type="match status" value="1"/>
</dbReference>
<dbReference type="AlphaFoldDB" id="A0AAV8EGM8"/>
<dbReference type="EMBL" id="JAMFTS010000003">
    <property type="protein sequence ID" value="KAJ4780575.1"/>
    <property type="molecule type" value="Genomic_DNA"/>
</dbReference>
<accession>A0AAV8EGM8</accession>
<dbReference type="Gene3D" id="3.30.200.20">
    <property type="entry name" value="Phosphorylase Kinase, domain 1"/>
    <property type="match status" value="1"/>
</dbReference>
<feature type="domain" description="Protein kinase" evidence="3">
    <location>
        <begin position="20"/>
        <end position="302"/>
    </location>
</feature>
<name>A0AAV8EGM8_9POAL</name>
<sequence length="347" mass="38811">MDHHLRVFSIKQIENATNNFNEANVLGGGGQGKVYKGLLENNQVVAIKKAKEVHEAQRGEFVNEILLLSQINHKNVVRLLGCCLEVKIPMLIYEFVPNGTLFELLHGKSKNRPISLGTRLRIALESGEALHYLHSSISRSILHGDVKSATILLEDDYQAKISDFGASNLVPVDDTQVVKVVQGTRGYLDPEYVATAVLTKKSDVYSFGVVLLELITRKCAIFRDETSEKKHLASCFVSNARKKKLHELLDKEIVTNQEKVIEVLHEVSDLAVWCLNVRGEDRPTMRQVVEKLHHLERLHSSLLGLENASKETESLLGGSTSYCTPDTSAFHSTGYSSELEIETRELR</sequence>
<dbReference type="Gene3D" id="1.10.510.10">
    <property type="entry name" value="Transferase(Phosphotransferase) domain 1"/>
    <property type="match status" value="1"/>
</dbReference>
<dbReference type="Proteomes" id="UP001140206">
    <property type="component" value="Chromosome 3"/>
</dbReference>
<dbReference type="GO" id="GO:0007166">
    <property type="term" value="P:cell surface receptor signaling pathway"/>
    <property type="evidence" value="ECO:0007669"/>
    <property type="project" value="InterPro"/>
</dbReference>